<protein>
    <submittedName>
        <fullName evidence="1">Uncharacterized protein YfbU (UPF0304 family)</fullName>
    </submittedName>
</protein>
<dbReference type="Proteomes" id="UP000521017">
    <property type="component" value="Unassembled WGS sequence"/>
</dbReference>
<dbReference type="EMBL" id="JACHCC010000003">
    <property type="protein sequence ID" value="MBB6498962.1"/>
    <property type="molecule type" value="Genomic_DNA"/>
</dbReference>
<dbReference type="RefSeq" id="WP_184623573.1">
    <property type="nucleotide sequence ID" value="NZ_JACHCC010000003.1"/>
</dbReference>
<dbReference type="AlphaFoldDB" id="A0A7X0MH29"/>
<reference evidence="1 2" key="1">
    <citation type="submission" date="2020-08" db="EMBL/GenBank/DDBJ databases">
        <title>Genomic Encyclopedia of Type Strains, Phase IV (KMG-V): Genome sequencing to study the core and pangenomes of soil and plant-associated prokaryotes.</title>
        <authorList>
            <person name="Whitman W."/>
        </authorList>
    </citation>
    <scope>NUCLEOTIDE SEQUENCE [LARGE SCALE GENOMIC DNA]</scope>
    <source>
        <strain evidence="1 2">M2T3</strain>
    </source>
</reference>
<dbReference type="Gene3D" id="3.40.91.30">
    <property type="match status" value="1"/>
</dbReference>
<evidence type="ECO:0000313" key="2">
    <source>
        <dbReference type="Proteomes" id="UP000521017"/>
    </source>
</evidence>
<name>A0A7X0MH29_9SPHI</name>
<organism evidence="1 2">
    <name type="scientific">Pedobacter cryoconitis</name>
    <dbReference type="NCBI Taxonomy" id="188932"/>
    <lineage>
        <taxon>Bacteria</taxon>
        <taxon>Pseudomonadati</taxon>
        <taxon>Bacteroidota</taxon>
        <taxon>Sphingobacteriia</taxon>
        <taxon>Sphingobacteriales</taxon>
        <taxon>Sphingobacteriaceae</taxon>
        <taxon>Pedobacter</taxon>
    </lineage>
</organism>
<evidence type="ECO:0000313" key="1">
    <source>
        <dbReference type="EMBL" id="MBB6498962.1"/>
    </source>
</evidence>
<gene>
    <name evidence="1" type="ORF">HDF25_001103</name>
</gene>
<proteinExistence type="predicted"/>
<comment type="caution">
    <text evidence="1">The sequence shown here is derived from an EMBL/GenBank/DDBJ whole genome shotgun (WGS) entry which is preliminary data.</text>
</comment>
<accession>A0A7X0MH29</accession>
<sequence>MRKAGFTKVGFIIVSNSFKTNFENFINGITWNTDIKRFVLMESDALLHLLAYKNKEKLTIGQVIECIVSSGFQINAQDIIQRFADV</sequence>